<dbReference type="SUPFAM" id="SSF56925">
    <property type="entry name" value="OMPA-like"/>
    <property type="match status" value="1"/>
</dbReference>
<organism evidence="2 3">
    <name type="scientific">Aurantibacter aestuarii</name>
    <dbReference type="NCBI Taxonomy" id="1266046"/>
    <lineage>
        <taxon>Bacteria</taxon>
        <taxon>Pseudomonadati</taxon>
        <taxon>Bacteroidota</taxon>
        <taxon>Flavobacteriia</taxon>
        <taxon>Flavobacteriales</taxon>
        <taxon>Flavobacteriaceae</taxon>
        <taxon>Aurantibacter</taxon>
    </lineage>
</organism>
<proteinExistence type="predicted"/>
<dbReference type="InterPro" id="IPR025665">
    <property type="entry name" value="Beta-barrel_OMP_2"/>
</dbReference>
<gene>
    <name evidence="2" type="ORF">C7H52_11965</name>
</gene>
<sequence>MKKISLIIVLTFVFQSIYAQTGNYFGVNSGLTVSNFRGNEEAEKNEIGLNYLLGINLEIGIVKNLSISASINFHNKSVYRDLKENPLRDENNVIISNGFERQKTTINYFSFPIMAKYNFGSNHDYFINGGVFIDSLNDISARIDGENVSDRGSEQFLQPVDFGVAFGIGKGFKFENGNRLNLEFRNHLGLINISKIEGEELYTNSFFLQIQYQFKLKKHSTNS</sequence>
<dbReference type="RefSeq" id="WP_106464139.1">
    <property type="nucleotide sequence ID" value="NZ_PXOQ01000015.1"/>
</dbReference>
<dbReference type="Proteomes" id="UP000238426">
    <property type="component" value="Unassembled WGS sequence"/>
</dbReference>
<dbReference type="AlphaFoldDB" id="A0A2T1N5A6"/>
<keyword evidence="3" id="KW-1185">Reference proteome</keyword>
<dbReference type="Pfam" id="PF13568">
    <property type="entry name" value="OMP_b-brl_2"/>
    <property type="match status" value="1"/>
</dbReference>
<evidence type="ECO:0000313" key="3">
    <source>
        <dbReference type="Proteomes" id="UP000238426"/>
    </source>
</evidence>
<dbReference type="OrthoDB" id="893738at2"/>
<dbReference type="InterPro" id="IPR011250">
    <property type="entry name" value="OMP/PagP_B-barrel"/>
</dbReference>
<evidence type="ECO:0000313" key="2">
    <source>
        <dbReference type="EMBL" id="PSG86400.1"/>
    </source>
</evidence>
<feature type="domain" description="Outer membrane protein beta-barrel" evidence="1">
    <location>
        <begin position="24"/>
        <end position="193"/>
    </location>
</feature>
<evidence type="ECO:0000259" key="1">
    <source>
        <dbReference type="Pfam" id="PF13568"/>
    </source>
</evidence>
<accession>A0A2T1N5A6</accession>
<reference evidence="2 3" key="1">
    <citation type="submission" date="2018-03" db="EMBL/GenBank/DDBJ databases">
        <title>Mesoflavibacter sp. HG37 and Mesoflavibacter sp. HG96 sp.nov., two marine bacteria isolated from seawater of Western Pacific Ocean.</title>
        <authorList>
            <person name="Cheng H."/>
            <person name="Wu Y.-H."/>
            <person name="Guo L.-L."/>
            <person name="Xu X.-W."/>
        </authorList>
    </citation>
    <scope>NUCLEOTIDE SEQUENCE [LARGE SCALE GENOMIC DNA]</scope>
    <source>
        <strain evidence="2 3">KCTC 32269</strain>
    </source>
</reference>
<protein>
    <recommendedName>
        <fullName evidence="1">Outer membrane protein beta-barrel domain-containing protein</fullName>
    </recommendedName>
</protein>
<name>A0A2T1N5A6_9FLAO</name>
<dbReference type="EMBL" id="PXOQ01000015">
    <property type="protein sequence ID" value="PSG86400.1"/>
    <property type="molecule type" value="Genomic_DNA"/>
</dbReference>
<comment type="caution">
    <text evidence="2">The sequence shown here is derived from an EMBL/GenBank/DDBJ whole genome shotgun (WGS) entry which is preliminary data.</text>
</comment>